<feature type="region of interest" description="Disordered" evidence="1">
    <location>
        <begin position="129"/>
        <end position="165"/>
    </location>
</feature>
<dbReference type="InterPro" id="IPR038713">
    <property type="entry name" value="Terminase_Gp1_N_sf"/>
</dbReference>
<gene>
    <name evidence="2" type="ORF">TU86_19930</name>
</gene>
<dbReference type="EMBL" id="JYLF01000011">
    <property type="protein sequence ID" value="KMN11932.1"/>
    <property type="molecule type" value="Genomic_DNA"/>
</dbReference>
<evidence type="ECO:0000313" key="2">
    <source>
        <dbReference type="EMBL" id="KMN11932.1"/>
    </source>
</evidence>
<feature type="region of interest" description="Disordered" evidence="1">
    <location>
        <begin position="66"/>
        <end position="85"/>
    </location>
</feature>
<dbReference type="PATRIC" id="fig|1608994.3.peg.144"/>
<name>A0A0J6IIE6_9PSED</name>
<dbReference type="Gene3D" id="1.10.10.1400">
    <property type="entry name" value="Terminase, small subunit, N-terminal DNA-binding domain, HTH motif"/>
    <property type="match status" value="1"/>
</dbReference>
<feature type="compositionally biased region" description="Pro residues" evidence="1">
    <location>
        <begin position="156"/>
        <end position="165"/>
    </location>
</feature>
<sequence>MALTPKKRAFVDALRGGASNKDAAIAAGYAASSASAAGSRLAKDPYVMAAMAGTTFNKKTKKIVKASTAQKPADEVSQTSEPDDTLSFDLSKALSYSDPKAFLLAAMNDHGAEAKLRVDAAKALMPFMHQRKGETGKKTERENAAKVAGAGRFGSSPPPPLKAVK</sequence>
<evidence type="ECO:0000313" key="3">
    <source>
        <dbReference type="Proteomes" id="UP000036325"/>
    </source>
</evidence>
<accession>A0A0J6IIE6</accession>
<evidence type="ECO:0000256" key="1">
    <source>
        <dbReference type="SAM" id="MobiDB-lite"/>
    </source>
</evidence>
<dbReference type="GO" id="GO:0051276">
    <property type="term" value="P:chromosome organization"/>
    <property type="evidence" value="ECO:0007669"/>
    <property type="project" value="InterPro"/>
</dbReference>
<dbReference type="Proteomes" id="UP000036325">
    <property type="component" value="Unassembled WGS sequence"/>
</dbReference>
<reference evidence="2 3" key="1">
    <citation type="submission" date="2015-02" db="EMBL/GenBank/DDBJ databases">
        <title>Pseudomonas helleri sp. nov. and Pseudomonas weihenstephanensis sp. nov., isolated from raw cows milk.</title>
        <authorList>
            <person name="von Neubeck M."/>
            <person name="Huptas C."/>
            <person name="Wenning M."/>
            <person name="Scherer S."/>
        </authorList>
    </citation>
    <scope>NUCLEOTIDE SEQUENCE [LARGE SCALE GENOMIC DNA]</scope>
    <source>
        <strain evidence="2 3">DSM 29166</strain>
    </source>
</reference>
<comment type="caution">
    <text evidence="2">The sequence shown here is derived from an EMBL/GenBank/DDBJ whole genome shotgun (WGS) entry which is preliminary data.</text>
</comment>
<protein>
    <submittedName>
        <fullName evidence="2">Terminase</fullName>
    </submittedName>
</protein>
<dbReference type="RefSeq" id="WP_048366047.1">
    <property type="nucleotide sequence ID" value="NZ_JYLF01000011.1"/>
</dbReference>
<organism evidence="2 3">
    <name type="scientific">Pseudomonas weihenstephanensis</name>
    <dbReference type="NCBI Taxonomy" id="1608994"/>
    <lineage>
        <taxon>Bacteria</taxon>
        <taxon>Pseudomonadati</taxon>
        <taxon>Pseudomonadota</taxon>
        <taxon>Gammaproteobacteria</taxon>
        <taxon>Pseudomonadales</taxon>
        <taxon>Pseudomonadaceae</taxon>
        <taxon>Pseudomonas</taxon>
    </lineage>
</organism>
<proteinExistence type="predicted"/>
<dbReference type="OrthoDB" id="8756642at2"/>
<dbReference type="STRING" id="1608994.TU86_19930"/>
<dbReference type="Pfam" id="PF03592">
    <property type="entry name" value="Terminase_2"/>
    <property type="match status" value="1"/>
</dbReference>
<dbReference type="InterPro" id="IPR005335">
    <property type="entry name" value="Terminase_ssu"/>
</dbReference>
<dbReference type="AlphaFoldDB" id="A0A0J6IIE6"/>
<feature type="compositionally biased region" description="Basic and acidic residues" evidence="1">
    <location>
        <begin position="131"/>
        <end position="144"/>
    </location>
</feature>